<protein>
    <submittedName>
        <fullName evidence="1">Gliding motility-associated C-terminal domain-containing protein</fullName>
    </submittedName>
</protein>
<dbReference type="AlphaFoldDB" id="A0A4Z1B6X6"/>
<dbReference type="OrthoDB" id="9765926at2"/>
<accession>A0A4Z1B6X6</accession>
<dbReference type="Pfam" id="PF13585">
    <property type="entry name" value="CHU_C"/>
    <property type="match status" value="1"/>
</dbReference>
<keyword evidence="2" id="KW-1185">Reference proteome</keyword>
<comment type="caution">
    <text evidence="1">The sequence shown here is derived from an EMBL/GenBank/DDBJ whole genome shotgun (WGS) entry which is preliminary data.</text>
</comment>
<reference evidence="1 2" key="1">
    <citation type="submission" date="2019-03" db="EMBL/GenBank/DDBJ databases">
        <title>Empedobacter tilapiae sp. nov., isolated from an intestine of Nile tilapia Oreochromis niloticus.</title>
        <authorList>
            <person name="Kim Y.-O."/>
            <person name="Yoon J.-H."/>
        </authorList>
    </citation>
    <scope>NUCLEOTIDE SEQUENCE [LARGE SCALE GENOMIC DNA]</scope>
    <source>
        <strain evidence="1 2">MRS2</strain>
    </source>
</reference>
<dbReference type="Proteomes" id="UP000297998">
    <property type="component" value="Unassembled WGS sequence"/>
</dbReference>
<dbReference type="SUPFAM" id="SSF54403">
    <property type="entry name" value="Cystatin/monellin"/>
    <property type="match status" value="1"/>
</dbReference>
<dbReference type="InterPro" id="IPR046350">
    <property type="entry name" value="Cystatin_sf"/>
</dbReference>
<organism evidence="1 2">
    <name type="scientific">Empedobacter tilapiae</name>
    <dbReference type="NCBI Taxonomy" id="2491114"/>
    <lineage>
        <taxon>Bacteria</taxon>
        <taxon>Pseudomonadati</taxon>
        <taxon>Bacteroidota</taxon>
        <taxon>Flavobacteriia</taxon>
        <taxon>Flavobacteriales</taxon>
        <taxon>Weeksellaceae</taxon>
        <taxon>Empedobacter</taxon>
    </lineage>
</organism>
<dbReference type="EMBL" id="SRPE01000002">
    <property type="protein sequence ID" value="TGN29680.1"/>
    <property type="molecule type" value="Genomic_DNA"/>
</dbReference>
<dbReference type="InterPro" id="IPR026341">
    <property type="entry name" value="T9SS_type_B"/>
</dbReference>
<evidence type="ECO:0000313" key="1">
    <source>
        <dbReference type="EMBL" id="TGN29680.1"/>
    </source>
</evidence>
<sequence>MTHFYAKIILLFSFFLILNGSLFGQFIQVDTSLSKEELIDKFIGTNTGCITISNINFSGYNIGNDDISYGYFTKGTSNFDLSEGIILSTGKAKDAKGPNSFLQDYGVSSWGGDQDLIDILRASHLPYNDILNATSLEFDFVSNLTTDQISFEYMFLSEEYQSSNCQYSDAFAFLIKKVDNSEPYQNIALVPNTTIPVTSLTINGADRCKSYEQYFGRFNPESYSTNSPTNFNGQTKVLKANAQIVAGVKYHIKLVIADHGDYRGRYDSAVFLKAGSFLGTKNLGDNIILCPDPGSSAIIDASTPDSTYKWYKDGKEIIGETNEKITVTEAGYYEVEITQNTGCSLKGHINVSVQEEPQIYQDSFSICDDDLDGKSQINLNDYTDRIVEDYYSAHQVKYFETEQDAKNNISAGIINFELNEIQSSKNVWIRVQIGTCEPVIEKITFTLNNLSIANVIPPIEICDEDLSNDEEIVLSDYVDDLVINLEGSPTYYLNEIDAKNKKNNISTTQIINSDQTFWVRFKQNGLCENVAPLHFIFKQSGKSSTLKDITICKGTTTTLDAGSGFDTYEWLHNGAKTPSITNIPVGTYYVKLELNGCFYIQEVKVIEAEDPIIQSIEIQGSTVTIKVTGSTPPYLYSLDNGAFQSSNIFTNVTLGTHTIYVKSADNCTPISKEFSLIKLINFISPNGDGKNDVLDYSQLKSKINPKFIIYNRKGKLLFTGSNANNYTWDGKLNGKTLPSDSYWYIIEWTEPNSTQTQKFEDWILLKSTY</sequence>
<dbReference type="InterPro" id="IPR049804">
    <property type="entry name" value="Choice_anch_L"/>
</dbReference>
<dbReference type="InterPro" id="IPR013783">
    <property type="entry name" value="Ig-like_fold"/>
</dbReference>
<dbReference type="NCBIfam" id="TIGR04131">
    <property type="entry name" value="Bac_Flav_CTERM"/>
    <property type="match status" value="1"/>
</dbReference>
<dbReference type="Gene3D" id="3.10.450.10">
    <property type="match status" value="1"/>
</dbReference>
<dbReference type="NCBIfam" id="NF038133">
    <property type="entry name" value="choice_anch_L"/>
    <property type="match status" value="1"/>
</dbReference>
<dbReference type="Gene3D" id="2.60.40.10">
    <property type="entry name" value="Immunoglobulins"/>
    <property type="match status" value="1"/>
</dbReference>
<evidence type="ECO:0000313" key="2">
    <source>
        <dbReference type="Proteomes" id="UP000297998"/>
    </source>
</evidence>
<dbReference type="RefSeq" id="WP_135834390.1">
    <property type="nucleotide sequence ID" value="NZ_CAUQWU010000010.1"/>
</dbReference>
<gene>
    <name evidence="1" type="ORF">E4J94_02955</name>
</gene>
<name>A0A4Z1B6X6_9FLAO</name>
<proteinExistence type="predicted"/>